<dbReference type="AlphaFoldDB" id="A0A1V6QMQ4"/>
<dbReference type="Gene3D" id="3.30.420.40">
    <property type="match status" value="2"/>
</dbReference>
<dbReference type="PANTHER" id="PTHR42749">
    <property type="entry name" value="CELL SHAPE-DETERMINING PROTEIN MREB"/>
    <property type="match status" value="1"/>
</dbReference>
<keyword evidence="2" id="KW-1185">Reference proteome</keyword>
<protein>
    <submittedName>
        <fullName evidence="1">Uncharacterized protein</fullName>
    </submittedName>
</protein>
<accession>A0A1V6QMQ4</accession>
<name>A0A1V6QMQ4_9EURO</name>
<comment type="caution">
    <text evidence="1">The sequence shown here is derived from an EMBL/GenBank/DDBJ whole genome shotgun (WGS) entry which is preliminary data.</text>
</comment>
<evidence type="ECO:0000313" key="2">
    <source>
        <dbReference type="Proteomes" id="UP000191672"/>
    </source>
</evidence>
<dbReference type="Proteomes" id="UP000191672">
    <property type="component" value="Unassembled WGS sequence"/>
</dbReference>
<dbReference type="InterPro" id="IPR043129">
    <property type="entry name" value="ATPase_NBD"/>
</dbReference>
<gene>
    <name evidence="1" type="ORF">PENANT_c001G04606</name>
</gene>
<evidence type="ECO:0000313" key="1">
    <source>
        <dbReference type="EMBL" id="OQD90503.1"/>
    </source>
</evidence>
<dbReference type="PANTHER" id="PTHR42749:SF8">
    <property type="entry name" value="HSP70 FAMILY PROTEIN (AFU_ORTHOLOGUE AFUA_3G13740)"/>
    <property type="match status" value="1"/>
</dbReference>
<organism evidence="1 2">
    <name type="scientific">Penicillium antarcticum</name>
    <dbReference type="NCBI Taxonomy" id="416450"/>
    <lineage>
        <taxon>Eukaryota</taxon>
        <taxon>Fungi</taxon>
        <taxon>Dikarya</taxon>
        <taxon>Ascomycota</taxon>
        <taxon>Pezizomycotina</taxon>
        <taxon>Eurotiomycetes</taxon>
        <taxon>Eurotiomycetidae</taxon>
        <taxon>Eurotiales</taxon>
        <taxon>Aspergillaceae</taxon>
        <taxon>Penicillium</taxon>
    </lineage>
</organism>
<sequence length="691" mass="78533">MLSNRSVVELFPTADEDGRARLEPTASAVNYILSETTTLLVGPVTSTSLRAYTASPQTTSFLEAQSTNTMSPNEPTFVIGLDFGTTMTSVSYYKFNSQDRPATVARNAIKSITNWPHSGRDQSKGEVPSEGLYLEGKYFWGYEARPKLKHAQCSGESLNASNRLIRFAKLILEKPGLELDDTDAIREMKETMRNLGKSVKDVITDYLVEVFRYTKKHLADHEDFRETSPVELSLSVPAGWRLRTSWSMQEIVKDATVMASLGQPDAFDLFIINEPEAAAAFAVDVMTGVNRLQEGETFLVCDAGGGTVDVTTYNVKQQNPLRLTEAVDPKGDDFGSTCVNREMEKDLRNRFRSRSDSHRVLSEKDISIEYQLFHDVFRRFEEDLKRNFDSSRGLDGYEYLDFHGLKANLQHGFDERIGFANNMIKISRRAVQGWFQPSLEGIAGLIKQQEDLCTDRKLVLKKVILVGGYSQSNTLRQFMNTKFPHLQLIYPRDSGWEAIVSGGAVYRAINKSNGPSRKILANIGILQIEEYNRKFEGHRYKASFLNPCNLREYATNCLNWIIKKGRVVEWNETFVKEHYQIFEEGQNWEIREQIYYSEKDGIKDHYTLEHEMNKGVSEPAGMIVVDLTELMTRFDLQLICGEDKKYYEIHYDLITQLTGRNLTVSLRYPPGEQVRASTQVCIAASFEPGAE</sequence>
<reference evidence="2" key="1">
    <citation type="journal article" date="2017" name="Nat. Microbiol.">
        <title>Global analysis of biosynthetic gene clusters reveals vast potential of secondary metabolite production in Penicillium species.</title>
        <authorList>
            <person name="Nielsen J.C."/>
            <person name="Grijseels S."/>
            <person name="Prigent S."/>
            <person name="Ji B."/>
            <person name="Dainat J."/>
            <person name="Nielsen K.F."/>
            <person name="Frisvad J.C."/>
            <person name="Workman M."/>
            <person name="Nielsen J."/>
        </authorList>
    </citation>
    <scope>NUCLEOTIDE SEQUENCE [LARGE SCALE GENOMIC DNA]</scope>
    <source>
        <strain evidence="2">IBT 31811</strain>
    </source>
</reference>
<dbReference type="Gene3D" id="3.90.640.10">
    <property type="entry name" value="Actin, Chain A, domain 4"/>
    <property type="match status" value="1"/>
</dbReference>
<dbReference type="SUPFAM" id="SSF53067">
    <property type="entry name" value="Actin-like ATPase domain"/>
    <property type="match status" value="2"/>
</dbReference>
<dbReference type="EMBL" id="MDYN01000001">
    <property type="protein sequence ID" value="OQD90503.1"/>
    <property type="molecule type" value="Genomic_DNA"/>
</dbReference>
<proteinExistence type="predicted"/>
<dbReference type="STRING" id="416450.A0A1V6QMQ4"/>
<dbReference type="CDD" id="cd10170">
    <property type="entry name" value="ASKHA_NBD_HSP70"/>
    <property type="match status" value="1"/>
</dbReference>